<dbReference type="SMR" id="A0A0R4IBA6"/>
<keyword evidence="2" id="KW-0472">Membrane</keyword>
<dbReference type="GO" id="GO:0006955">
    <property type="term" value="P:immune response"/>
    <property type="evidence" value="ECO:0000318"/>
    <property type="project" value="GO_Central"/>
</dbReference>
<evidence type="ECO:0000259" key="4">
    <source>
        <dbReference type="Pfam" id="PF07679"/>
    </source>
</evidence>
<dbReference type="Pfam" id="PF07679">
    <property type="entry name" value="I-set"/>
    <property type="match status" value="1"/>
</dbReference>
<dbReference type="EMBL" id="CU856343">
    <property type="status" value="NOT_ANNOTATED_CDS"/>
    <property type="molecule type" value="Genomic_DNA"/>
</dbReference>
<evidence type="ECO:0000256" key="2">
    <source>
        <dbReference type="SAM" id="Phobius"/>
    </source>
</evidence>
<reference evidence="5 6" key="1">
    <citation type="journal article" date="2013" name="Nature">
        <title>The zebrafish reference genome sequence and its relationship to the human genome.</title>
        <authorList>
            <consortium name="Genome Reference Consortium Zebrafish"/>
            <person name="Howe K."/>
            <person name="Clark M.D."/>
            <person name="Torroja C.F."/>
            <person name="Torrance J."/>
            <person name="Berthelot C."/>
            <person name="Muffato M."/>
            <person name="Collins J.E."/>
            <person name="Humphray S."/>
            <person name="McLaren K."/>
            <person name="Matthews L."/>
            <person name="McLaren S."/>
            <person name="Sealy I."/>
            <person name="Caccamo M."/>
            <person name="Churcher C."/>
            <person name="Scott C."/>
            <person name="Barrett J.C."/>
            <person name="Koch R."/>
            <person name="Rauch G.J."/>
            <person name="White S."/>
            <person name="Chow W."/>
            <person name="Kilian B."/>
            <person name="Quintais L.T."/>
            <person name="Guerra-Assuncao J.A."/>
            <person name="Zhou Y."/>
            <person name="Gu Y."/>
            <person name="Yen J."/>
            <person name="Vogel J.H."/>
            <person name="Eyre T."/>
            <person name="Redmond S."/>
            <person name="Banerjee R."/>
            <person name="Chi J."/>
            <person name="Fu B."/>
            <person name="Langley E."/>
            <person name="Maguire S.F."/>
            <person name="Laird G.K."/>
            <person name="Lloyd D."/>
            <person name="Kenyon E."/>
            <person name="Donaldson S."/>
            <person name="Sehra H."/>
            <person name="Almeida-King J."/>
            <person name="Loveland J."/>
            <person name="Trevanion S."/>
            <person name="Jones M."/>
            <person name="Quail M."/>
            <person name="Willey D."/>
            <person name="Hunt A."/>
            <person name="Burton J."/>
            <person name="Sims S."/>
            <person name="McLay K."/>
            <person name="Plumb B."/>
            <person name="Davis J."/>
            <person name="Clee C."/>
            <person name="Oliver K."/>
            <person name="Clark R."/>
            <person name="Riddle C."/>
            <person name="Elliot D."/>
            <person name="Eliott D."/>
            <person name="Threadgold G."/>
            <person name="Harden G."/>
            <person name="Ware D."/>
            <person name="Begum S."/>
            <person name="Mortimore B."/>
            <person name="Mortimer B."/>
            <person name="Kerry G."/>
            <person name="Heath P."/>
            <person name="Phillimore B."/>
            <person name="Tracey A."/>
            <person name="Corby N."/>
            <person name="Dunn M."/>
            <person name="Johnson C."/>
            <person name="Wood J."/>
            <person name="Clark S."/>
            <person name="Pelan S."/>
            <person name="Griffiths G."/>
            <person name="Smith M."/>
            <person name="Glithero R."/>
            <person name="Howden P."/>
            <person name="Barker N."/>
            <person name="Lloyd C."/>
            <person name="Stevens C."/>
            <person name="Harley J."/>
            <person name="Holt K."/>
            <person name="Panagiotidis G."/>
            <person name="Lovell J."/>
            <person name="Beasley H."/>
            <person name="Henderson C."/>
            <person name="Gordon D."/>
            <person name="Auger K."/>
            <person name="Wright D."/>
            <person name="Collins J."/>
            <person name="Raisen C."/>
            <person name="Dyer L."/>
            <person name="Leung K."/>
            <person name="Robertson L."/>
            <person name="Ambridge K."/>
            <person name="Leongamornlert D."/>
            <person name="McGuire S."/>
            <person name="Gilderthorp R."/>
            <person name="Griffiths C."/>
            <person name="Manthravadi D."/>
            <person name="Nichol S."/>
            <person name="Barker G."/>
            <person name="Whitehead S."/>
            <person name="Kay M."/>
            <person name="Brown J."/>
            <person name="Murnane C."/>
            <person name="Gray E."/>
            <person name="Humphries M."/>
            <person name="Sycamore N."/>
            <person name="Barker D."/>
            <person name="Saunders D."/>
            <person name="Wallis J."/>
            <person name="Babbage A."/>
            <person name="Hammond S."/>
            <person name="Mashreghi-Mohammadi M."/>
            <person name="Barr L."/>
            <person name="Martin S."/>
            <person name="Wray P."/>
            <person name="Ellington A."/>
            <person name="Matthews N."/>
            <person name="Ellwood M."/>
            <person name="Woodmansey R."/>
            <person name="Clark G."/>
            <person name="Cooper J."/>
            <person name="Cooper J."/>
            <person name="Tromans A."/>
            <person name="Grafham D."/>
            <person name="Skuce C."/>
            <person name="Pandian R."/>
            <person name="Andrews R."/>
            <person name="Harrison E."/>
            <person name="Kimberley A."/>
            <person name="Garnett J."/>
            <person name="Fosker N."/>
            <person name="Hall R."/>
            <person name="Garner P."/>
            <person name="Kelly D."/>
            <person name="Bird C."/>
            <person name="Palmer S."/>
            <person name="Gehring I."/>
            <person name="Berger A."/>
            <person name="Dooley C.M."/>
            <person name="Ersan-Urun Z."/>
            <person name="Eser C."/>
            <person name="Geiger H."/>
            <person name="Geisler M."/>
            <person name="Karotki L."/>
            <person name="Kirn A."/>
            <person name="Konantz J."/>
            <person name="Konantz M."/>
            <person name="Oberlander M."/>
            <person name="Rudolph-Geiger S."/>
            <person name="Teucke M."/>
            <person name="Lanz C."/>
            <person name="Raddatz G."/>
            <person name="Osoegawa K."/>
            <person name="Zhu B."/>
            <person name="Rapp A."/>
            <person name="Widaa S."/>
            <person name="Langford C."/>
            <person name="Yang F."/>
            <person name="Schuster S.C."/>
            <person name="Carter N.P."/>
            <person name="Harrow J."/>
            <person name="Ning Z."/>
            <person name="Herrero J."/>
            <person name="Searle S.M."/>
            <person name="Enright A."/>
            <person name="Geisler R."/>
            <person name="Plasterk R.H."/>
            <person name="Lee C."/>
            <person name="Westerfield M."/>
            <person name="de Jong P.J."/>
            <person name="Zon L.I."/>
            <person name="Postlethwait J.H."/>
            <person name="Nusslein-Volhard C."/>
            <person name="Hubbard T.J."/>
            <person name="Roest Crollius H."/>
            <person name="Rogers J."/>
            <person name="Stemple D.L."/>
        </authorList>
    </citation>
    <scope>NUCLEOTIDE SEQUENCE [LARGE SCALE GENOMIC DNA]</scope>
    <source>
        <strain evidence="5 6">Tuebingen</strain>
    </source>
</reference>
<dbReference type="GeneID" id="796591"/>
<protein>
    <submittedName>
        <fullName evidence="5">Si:zfos-741a10.3</fullName>
    </submittedName>
    <submittedName>
        <fullName evidence="7">Uncharacterized protein LOC796591 precursor</fullName>
    </submittedName>
    <submittedName>
        <fullName evidence="8">Uncharacterized protein isoform X1</fullName>
    </submittedName>
</protein>
<dbReference type="STRING" id="7955.ENSDARP00000132126"/>
<reference evidence="5" key="2">
    <citation type="submission" date="2015-11" db="UniProtKB">
        <authorList>
            <consortium name="Ensembl"/>
        </authorList>
    </citation>
    <scope>IDENTIFICATION</scope>
    <source>
        <strain evidence="5">Tuebingen</strain>
    </source>
</reference>
<dbReference type="InterPro" id="IPR013098">
    <property type="entry name" value="Ig_I-set"/>
</dbReference>
<dbReference type="GO" id="GO:0046847">
    <property type="term" value="P:filopodium assembly"/>
    <property type="evidence" value="ECO:0000318"/>
    <property type="project" value="GO_Central"/>
</dbReference>
<dbReference type="ZFIN" id="ZDB-GENE-141216-452">
    <property type="gene designation" value="si:zfos-741a10.3"/>
</dbReference>
<dbReference type="Gene3D" id="2.60.40.10">
    <property type="entry name" value="Immunoglobulins"/>
    <property type="match status" value="1"/>
</dbReference>
<dbReference type="AGR" id="ZFIN:ZDB-GENE-141216-452"/>
<dbReference type="RefSeq" id="XP_068069355.1">
    <property type="nucleotide sequence ID" value="XM_068213254.1"/>
</dbReference>
<keyword evidence="6" id="KW-1185">Reference proteome</keyword>
<name>A0A0R4IBA6_DANRE</name>
<dbReference type="InterPro" id="IPR036179">
    <property type="entry name" value="Ig-like_dom_sf"/>
</dbReference>
<evidence type="ECO:0000256" key="1">
    <source>
        <dbReference type="SAM" id="MobiDB-lite"/>
    </source>
</evidence>
<keyword evidence="2" id="KW-1133">Transmembrane helix</keyword>
<evidence type="ECO:0000313" key="6">
    <source>
        <dbReference type="Proteomes" id="UP000000437"/>
    </source>
</evidence>
<dbReference type="Bgee" id="ENSDARG00000098774">
    <property type="expression patterns" value="Expressed in granulocyte and 15 other cell types or tissues"/>
</dbReference>
<dbReference type="Proteomes" id="UP000000437">
    <property type="component" value="Chromosome 14"/>
</dbReference>
<evidence type="ECO:0000256" key="3">
    <source>
        <dbReference type="SAM" id="SignalP"/>
    </source>
</evidence>
<reference evidence="7" key="3">
    <citation type="journal article" date="2016" name="BMC Genomics">
        <title>Gene evolution and gene expression after whole genome duplication in fish: the PhyloFish database.</title>
        <authorList>
            <person name="Pasquier J."/>
            <person name="Cabau C."/>
            <person name="Nguyen T."/>
            <person name="Jouanno E."/>
            <person name="Severac D."/>
            <person name="Braasch I."/>
            <person name="Journot L."/>
            <person name="Pontarotti P."/>
            <person name="Klopp C."/>
            <person name="Postlethwait J.H."/>
            <person name="Guiguen Y."/>
            <person name="Bobe J."/>
        </authorList>
    </citation>
    <scope>NUCLEOTIDE SEQUENCE</scope>
    <source>
        <strain evidence="7">Tuebingen</strain>
    </source>
</reference>
<evidence type="ECO:0000313" key="7">
    <source>
        <dbReference type="RefSeq" id="NP_001373246.1"/>
    </source>
</evidence>
<dbReference type="GO" id="GO:1904891">
    <property type="term" value="P:positive regulation of excitatory synapse assembly"/>
    <property type="evidence" value="ECO:0000318"/>
    <property type="project" value="GO_Central"/>
</dbReference>
<feature type="compositionally biased region" description="Basic and acidic residues" evidence="1">
    <location>
        <begin position="176"/>
        <end position="194"/>
    </location>
</feature>
<keyword evidence="3 7" id="KW-0732">Signal</keyword>
<gene>
    <name evidence="5 7 8 9" type="primary">si:zfos-741a10.3</name>
</gene>
<feature type="chain" id="PRO_5043058379" evidence="3 7">
    <location>
        <begin position="22"/>
        <end position="227"/>
    </location>
</feature>
<accession>A0A0R4IBA6</accession>
<accession>A0A8M1PUA2</accession>
<evidence type="ECO:0000313" key="5">
    <source>
        <dbReference type="Ensembl" id="ENSDARP00000132126"/>
    </source>
</evidence>
<reference evidence="7 8" key="4">
    <citation type="submission" date="2025-04" db="UniProtKB">
        <authorList>
            <consortium name="RefSeq"/>
        </authorList>
    </citation>
    <scope>IDENTIFICATION</scope>
    <source>
        <strain evidence="7 8">Tuebingen</strain>
    </source>
</reference>
<feature type="transmembrane region" description="Helical" evidence="2">
    <location>
        <begin position="136"/>
        <end position="159"/>
    </location>
</feature>
<dbReference type="GO" id="GO:0005886">
    <property type="term" value="C:plasma membrane"/>
    <property type="evidence" value="ECO:0000318"/>
    <property type="project" value="GO_Central"/>
</dbReference>
<dbReference type="GO" id="GO:0030424">
    <property type="term" value="C:axon"/>
    <property type="evidence" value="ECO:0000318"/>
    <property type="project" value="GO_Central"/>
</dbReference>
<feature type="region of interest" description="Disordered" evidence="1">
    <location>
        <begin position="169"/>
        <end position="227"/>
    </location>
</feature>
<dbReference type="KEGG" id="dre:796591"/>
<dbReference type="GeneTree" id="ENSGT00800000125338"/>
<proteinExistence type="predicted"/>
<dbReference type="OrthoDB" id="8439544at2759"/>
<dbReference type="RefSeq" id="NP_001373246.1">
    <property type="nucleotide sequence ID" value="NM_001386317.1"/>
</dbReference>
<dbReference type="SUPFAM" id="SSF48726">
    <property type="entry name" value="Immunoglobulin"/>
    <property type="match status" value="1"/>
</dbReference>
<feature type="signal peptide" evidence="3">
    <location>
        <begin position="1"/>
        <end position="21"/>
    </location>
</feature>
<dbReference type="Ensembl" id="ENSDART00000166632.2">
    <property type="protein sequence ID" value="ENSDARP00000132126.1"/>
    <property type="gene ID" value="ENSDARG00000098774.2"/>
</dbReference>
<keyword evidence="2" id="KW-0812">Transmembrane</keyword>
<dbReference type="GO" id="GO:0030425">
    <property type="term" value="C:dendrite"/>
    <property type="evidence" value="ECO:0000318"/>
    <property type="project" value="GO_Central"/>
</dbReference>
<feature type="domain" description="Immunoglobulin I-set" evidence="4">
    <location>
        <begin position="90"/>
        <end position="129"/>
    </location>
</feature>
<organism evidence="5">
    <name type="scientific">Danio rerio</name>
    <name type="common">Zebrafish</name>
    <name type="synonym">Brachydanio rerio</name>
    <dbReference type="NCBI Taxonomy" id="7955"/>
    <lineage>
        <taxon>Eukaryota</taxon>
        <taxon>Metazoa</taxon>
        <taxon>Chordata</taxon>
        <taxon>Craniata</taxon>
        <taxon>Vertebrata</taxon>
        <taxon>Euteleostomi</taxon>
        <taxon>Actinopterygii</taxon>
        <taxon>Neopterygii</taxon>
        <taxon>Teleostei</taxon>
        <taxon>Ostariophysi</taxon>
        <taxon>Cypriniformes</taxon>
        <taxon>Danionidae</taxon>
        <taxon>Danioninae</taxon>
        <taxon>Danio</taxon>
    </lineage>
</organism>
<dbReference type="InterPro" id="IPR013783">
    <property type="entry name" value="Ig-like_fold"/>
</dbReference>
<evidence type="ECO:0000313" key="8">
    <source>
        <dbReference type="RefSeq" id="XP_068069355.1"/>
    </source>
</evidence>
<dbReference type="AlphaFoldDB" id="A0A0R4IBA6"/>
<evidence type="ECO:0000313" key="9">
    <source>
        <dbReference type="ZFIN" id="ZDB-GENE-141216-452"/>
    </source>
</evidence>
<sequence>MRLVCGLIMMMMMMMMHTAAGVDRVCWFNQSGPCNAAPGDKLSLQLLPNTRIYEIQMKKRINSPAYGPVCRIKDDTIKSDCDLYENRSDVKVSNGTLIINSVITADSGIYTLFVHNSDGTVTSTADLQVNIEDPSLAAKVLGSLAVILIVLLSVLYFFYRKKKKKAKPPSDVEYTTVDHQKKPSVQKKNEDLHYGEINFSKSHTRHTHQTQTQSNQEECLYAQVQTS</sequence>